<dbReference type="PANTHER" id="PTHR47366">
    <property type="entry name" value="TWO-ON-TWO HEMOGLOBIN-3"/>
    <property type="match status" value="1"/>
</dbReference>
<dbReference type="SUPFAM" id="SSF46458">
    <property type="entry name" value="Globin-like"/>
    <property type="match status" value="1"/>
</dbReference>
<evidence type="ECO:0000256" key="2">
    <source>
        <dbReference type="ARBA" id="ARBA00022617"/>
    </source>
</evidence>
<evidence type="ECO:0000256" key="4">
    <source>
        <dbReference type="ARBA" id="ARBA00023004"/>
    </source>
</evidence>
<dbReference type="InterPro" id="IPR001486">
    <property type="entry name" value="Hemoglobin_trunc"/>
</dbReference>
<dbReference type="GO" id="GO:0046872">
    <property type="term" value="F:metal ion binding"/>
    <property type="evidence" value="ECO:0007669"/>
    <property type="project" value="UniProtKB-KW"/>
</dbReference>
<comment type="similarity">
    <text evidence="5">Belongs to the truncated hemoglobin family. Group II subfamily.</text>
</comment>
<comment type="caution">
    <text evidence="7">The sequence shown here is derived from an EMBL/GenBank/DDBJ whole genome shotgun (WGS) entry which is preliminary data.</text>
</comment>
<evidence type="ECO:0000256" key="1">
    <source>
        <dbReference type="ARBA" id="ARBA00022448"/>
    </source>
</evidence>
<feature type="binding site" description="distal binding residue" evidence="6">
    <location>
        <position position="123"/>
    </location>
    <ligand>
        <name>heme</name>
        <dbReference type="ChEBI" id="CHEBI:30413"/>
    </ligand>
    <ligandPart>
        <name>Fe</name>
        <dbReference type="ChEBI" id="CHEBI:18248"/>
    </ligandPart>
</feature>
<evidence type="ECO:0000313" key="8">
    <source>
        <dbReference type="Proteomes" id="UP000586918"/>
    </source>
</evidence>
<keyword evidence="1" id="KW-0813">Transport</keyword>
<dbReference type="InterPro" id="IPR012292">
    <property type="entry name" value="Globin/Proto"/>
</dbReference>
<dbReference type="Pfam" id="PF01152">
    <property type="entry name" value="Bac_globin"/>
    <property type="match status" value="1"/>
</dbReference>
<dbReference type="EMBL" id="JAAXKZ010000141">
    <property type="protein sequence ID" value="NMH94927.1"/>
    <property type="molecule type" value="Genomic_DNA"/>
</dbReference>
<dbReference type="GO" id="GO:0019825">
    <property type="term" value="F:oxygen binding"/>
    <property type="evidence" value="ECO:0007669"/>
    <property type="project" value="InterPro"/>
</dbReference>
<dbReference type="Proteomes" id="UP000586918">
    <property type="component" value="Unassembled WGS sequence"/>
</dbReference>
<keyword evidence="8" id="KW-1185">Reference proteome</keyword>
<dbReference type="AlphaFoldDB" id="A0A848DQ15"/>
<dbReference type="Gene3D" id="1.10.490.10">
    <property type="entry name" value="Globins"/>
    <property type="match status" value="1"/>
</dbReference>
<gene>
    <name evidence="7" type="ORF">HF519_25820</name>
</gene>
<sequence>MSEEATSEGSFYEAVGGWDTFVRLVDDFYDGVAGDVVLRGMYPAELGPARERMTAFLAQYWGGPRRYSGLRGHPRLRMRHAAFRMDADTRERWLRHMRTALDGLDLDPRHEQQLWTYLERAAHSLAPDAG</sequence>
<proteinExistence type="inferred from homology"/>
<dbReference type="GO" id="GO:0005344">
    <property type="term" value="F:oxygen carrier activity"/>
    <property type="evidence" value="ECO:0007669"/>
    <property type="project" value="InterPro"/>
</dbReference>
<dbReference type="GO" id="GO:0020037">
    <property type="term" value="F:heme binding"/>
    <property type="evidence" value="ECO:0007669"/>
    <property type="project" value="InterPro"/>
</dbReference>
<dbReference type="PANTHER" id="PTHR47366:SF1">
    <property type="entry name" value="TWO-ON-TWO HEMOGLOBIN-3"/>
    <property type="match status" value="1"/>
</dbReference>
<evidence type="ECO:0000256" key="6">
    <source>
        <dbReference type="PIRSR" id="PIRSR601486-1"/>
    </source>
</evidence>
<evidence type="ECO:0000256" key="3">
    <source>
        <dbReference type="ARBA" id="ARBA00022723"/>
    </source>
</evidence>
<organism evidence="7 8">
    <name type="scientific">Pseudonocardia bannensis</name>
    <dbReference type="NCBI Taxonomy" id="630973"/>
    <lineage>
        <taxon>Bacteria</taxon>
        <taxon>Bacillati</taxon>
        <taxon>Actinomycetota</taxon>
        <taxon>Actinomycetes</taxon>
        <taxon>Pseudonocardiales</taxon>
        <taxon>Pseudonocardiaceae</taxon>
        <taxon>Pseudonocardia</taxon>
    </lineage>
</organism>
<accession>A0A848DQ15</accession>
<dbReference type="InterPro" id="IPR044203">
    <property type="entry name" value="GlbO/GLB3-like"/>
</dbReference>
<keyword evidence="2 6" id="KW-0349">Heme</keyword>
<evidence type="ECO:0000256" key="5">
    <source>
        <dbReference type="ARBA" id="ARBA00034496"/>
    </source>
</evidence>
<name>A0A848DQ15_9PSEU</name>
<dbReference type="InterPro" id="IPR009050">
    <property type="entry name" value="Globin-like_sf"/>
</dbReference>
<keyword evidence="4" id="KW-0408">Iron</keyword>
<keyword evidence="3" id="KW-0479">Metal-binding</keyword>
<evidence type="ECO:0000313" key="7">
    <source>
        <dbReference type="EMBL" id="NMH94927.1"/>
    </source>
</evidence>
<protein>
    <submittedName>
        <fullName evidence="7">Globin</fullName>
    </submittedName>
</protein>
<reference evidence="7 8" key="1">
    <citation type="submission" date="2020-04" db="EMBL/GenBank/DDBJ databases">
        <authorList>
            <person name="Klaysubun C."/>
            <person name="Duangmal K."/>
            <person name="Lipun K."/>
        </authorList>
    </citation>
    <scope>NUCLEOTIDE SEQUENCE [LARGE SCALE GENOMIC DNA]</scope>
    <source>
        <strain evidence="7 8">DSM 45300</strain>
    </source>
</reference>